<evidence type="ECO:0000313" key="3">
    <source>
        <dbReference type="Proteomes" id="UP000182101"/>
    </source>
</evidence>
<organism evidence="2 3">
    <name type="scientific">Alteromonas mediterranea</name>
    <dbReference type="NCBI Taxonomy" id="314275"/>
    <lineage>
        <taxon>Bacteria</taxon>
        <taxon>Pseudomonadati</taxon>
        <taxon>Pseudomonadota</taxon>
        <taxon>Gammaproteobacteria</taxon>
        <taxon>Alteromonadales</taxon>
        <taxon>Alteromonadaceae</taxon>
        <taxon>Alteromonas/Salinimonas group</taxon>
        <taxon>Alteromonas</taxon>
    </lineage>
</organism>
<feature type="transmembrane region" description="Helical" evidence="1">
    <location>
        <begin position="26"/>
        <end position="47"/>
    </location>
</feature>
<name>A0AAC9NU51_9ALTE</name>
<dbReference type="Proteomes" id="UP000182101">
    <property type="component" value="Plasmid pAMCP48-600"/>
</dbReference>
<keyword evidence="1" id="KW-0472">Membrane</keyword>
<dbReference type="EMBL" id="CP018025">
    <property type="protein sequence ID" value="APD92117.1"/>
    <property type="molecule type" value="Genomic_DNA"/>
</dbReference>
<evidence type="ECO:0000256" key="1">
    <source>
        <dbReference type="SAM" id="Phobius"/>
    </source>
</evidence>
<proteinExistence type="predicted"/>
<sequence length="97" mass="10763">MDKDQYHGYKKIFMGQGMNDKASMRMVANSMGMMGTPLMVMGVILVIVGIPLIALMGAGIFLIISGLVAFFFGRKQKKKKISFLEMIEADEDLPERA</sequence>
<protein>
    <submittedName>
        <fullName evidence="2">Uncharacterized protein</fullName>
    </submittedName>
</protein>
<keyword evidence="1" id="KW-0812">Transmembrane</keyword>
<dbReference type="AlphaFoldDB" id="A0AAC9NU51"/>
<keyword evidence="1" id="KW-1133">Transmembrane helix</keyword>
<accession>A0AAC9NU51</accession>
<gene>
    <name evidence="2" type="ORF">BM524_19545</name>
</gene>
<feature type="transmembrane region" description="Helical" evidence="1">
    <location>
        <begin position="53"/>
        <end position="72"/>
    </location>
</feature>
<geneLocation type="plasmid" evidence="3">
    <name>pamcp48-600</name>
</geneLocation>
<keyword evidence="2" id="KW-0614">Plasmid</keyword>
<evidence type="ECO:0000313" key="2">
    <source>
        <dbReference type="EMBL" id="APD92117.1"/>
    </source>
</evidence>
<dbReference type="RefSeq" id="WP_071960727.1">
    <property type="nucleotide sequence ID" value="NZ_CP018025.1"/>
</dbReference>
<reference evidence="2 3" key="1">
    <citation type="submission" date="2016-11" db="EMBL/GenBank/DDBJ databases">
        <title>Networking in microbes: conjugative elements and plasmids in the genus Alteromonas.</title>
        <authorList>
            <person name="Lopez-Perez M."/>
            <person name="Ramon-Marco N."/>
            <person name="Rodriguez-Valera F."/>
        </authorList>
    </citation>
    <scope>NUCLEOTIDE SEQUENCE [LARGE SCALE GENOMIC DNA]</scope>
    <source>
        <strain evidence="2 3">CP48</strain>
        <plasmid evidence="3">pamcp48-600</plasmid>
    </source>
</reference>